<dbReference type="EMBL" id="KI687852">
    <property type="protein sequence ID" value="ETK79725.1"/>
    <property type="molecule type" value="Genomic_DNA"/>
</dbReference>
<evidence type="ECO:0000256" key="1">
    <source>
        <dbReference type="SAM" id="MobiDB-lite"/>
    </source>
</evidence>
<protein>
    <submittedName>
        <fullName evidence="2">Uncharacterized protein</fullName>
    </submittedName>
</protein>
<feature type="compositionally biased region" description="Polar residues" evidence="1">
    <location>
        <begin position="7"/>
        <end position="19"/>
    </location>
</feature>
<feature type="region of interest" description="Disordered" evidence="1">
    <location>
        <begin position="1"/>
        <end position="21"/>
    </location>
</feature>
<sequence>MPATSALPRTTELTHQPLSSDEPKLANEFVEQQNDILAHVRRHCKQLKTVWPNTMIATDKPKNWL</sequence>
<name>W2GBT1_PHYNI</name>
<gene>
    <name evidence="2" type="ORF">L915_14439</name>
</gene>
<reference evidence="2" key="1">
    <citation type="submission" date="2013-11" db="EMBL/GenBank/DDBJ databases">
        <title>The Genome Sequence of Phytophthora parasitica CJ02B3.</title>
        <authorList>
            <consortium name="The Broad Institute Genomics Platform"/>
            <person name="Russ C."/>
            <person name="Tyler B."/>
            <person name="Panabieres F."/>
            <person name="Shan W."/>
            <person name="Tripathy S."/>
            <person name="Grunwald N."/>
            <person name="Machado M."/>
            <person name="Johnson C.S."/>
            <person name="Arredondo F."/>
            <person name="Hong C."/>
            <person name="Coffey M."/>
            <person name="Young S.K."/>
            <person name="Zeng Q."/>
            <person name="Gargeya S."/>
            <person name="Fitzgerald M."/>
            <person name="Abouelleil A."/>
            <person name="Alvarado L."/>
            <person name="Chapman S.B."/>
            <person name="Gainer-Dewar J."/>
            <person name="Goldberg J."/>
            <person name="Griggs A."/>
            <person name="Gujja S."/>
            <person name="Hansen M."/>
            <person name="Howarth C."/>
            <person name="Imamovic A."/>
            <person name="Ireland A."/>
            <person name="Larimer J."/>
            <person name="McCowan C."/>
            <person name="Murphy C."/>
            <person name="Pearson M."/>
            <person name="Poon T.W."/>
            <person name="Priest M."/>
            <person name="Roberts A."/>
            <person name="Saif S."/>
            <person name="Shea T."/>
            <person name="Sykes S."/>
            <person name="Wortman J."/>
            <person name="Nusbaum C."/>
            <person name="Birren B."/>
        </authorList>
    </citation>
    <scope>NUCLEOTIDE SEQUENCE [LARGE SCALE GENOMIC DNA]</scope>
    <source>
        <strain evidence="2">CJ02B3</strain>
    </source>
</reference>
<organism evidence="2">
    <name type="scientific">Phytophthora nicotianae</name>
    <name type="common">Potato buckeye rot agent</name>
    <name type="synonym">Phytophthora parasitica</name>
    <dbReference type="NCBI Taxonomy" id="4792"/>
    <lineage>
        <taxon>Eukaryota</taxon>
        <taxon>Sar</taxon>
        <taxon>Stramenopiles</taxon>
        <taxon>Oomycota</taxon>
        <taxon>Peronosporomycetes</taxon>
        <taxon>Peronosporales</taxon>
        <taxon>Peronosporaceae</taxon>
        <taxon>Phytophthora</taxon>
    </lineage>
</organism>
<accession>W2GBT1</accession>
<evidence type="ECO:0000313" key="2">
    <source>
        <dbReference type="EMBL" id="ETK79725.1"/>
    </source>
</evidence>
<dbReference type="AlphaFoldDB" id="W2GBT1"/>
<proteinExistence type="predicted"/>
<dbReference type="Proteomes" id="UP000053236">
    <property type="component" value="Unassembled WGS sequence"/>
</dbReference>